<dbReference type="GO" id="GO:0016301">
    <property type="term" value="F:kinase activity"/>
    <property type="evidence" value="ECO:0007669"/>
    <property type="project" value="UniProtKB-KW"/>
</dbReference>
<reference evidence="1 2" key="1">
    <citation type="submission" date="2020-10" db="EMBL/GenBank/DDBJ databases">
        <title>Phylogeny of dyella-like bacteria.</title>
        <authorList>
            <person name="Fu J."/>
        </authorList>
    </citation>
    <scope>NUCLEOTIDE SEQUENCE [LARGE SCALE GENOMIC DNA]</scope>
    <source>
        <strain evidence="1 2">THG-B117</strain>
    </source>
</reference>
<organism evidence="1 2">
    <name type="scientific">Dyella kyungheensis</name>
    <dbReference type="NCBI Taxonomy" id="1242174"/>
    <lineage>
        <taxon>Bacteria</taxon>
        <taxon>Pseudomonadati</taxon>
        <taxon>Pseudomonadota</taxon>
        <taxon>Gammaproteobacteria</taxon>
        <taxon>Lysobacterales</taxon>
        <taxon>Rhodanobacteraceae</taxon>
        <taxon>Dyella</taxon>
    </lineage>
</organism>
<name>A0ABS2JM72_9GAMM</name>
<dbReference type="Proteomes" id="UP001430065">
    <property type="component" value="Unassembled WGS sequence"/>
</dbReference>
<evidence type="ECO:0000313" key="1">
    <source>
        <dbReference type="EMBL" id="MBM7119885.1"/>
    </source>
</evidence>
<dbReference type="SUPFAM" id="SSF53795">
    <property type="entry name" value="PEP carboxykinase-like"/>
    <property type="match status" value="1"/>
</dbReference>
<keyword evidence="1" id="KW-0808">Transferase</keyword>
<accession>A0ABS2JM72</accession>
<keyword evidence="1" id="KW-0418">Kinase</keyword>
<proteinExistence type="predicted"/>
<dbReference type="EMBL" id="JADIKC010000001">
    <property type="protein sequence ID" value="MBM7119885.1"/>
    <property type="molecule type" value="Genomic_DNA"/>
</dbReference>
<gene>
    <name evidence="1" type="ORF">ISP20_01820</name>
</gene>
<keyword evidence="2" id="KW-1185">Reference proteome</keyword>
<dbReference type="InterPro" id="IPR027417">
    <property type="entry name" value="P-loop_NTPase"/>
</dbReference>
<comment type="caution">
    <text evidence="1">The sequence shown here is derived from an EMBL/GenBank/DDBJ whole genome shotgun (WGS) entry which is preliminary data.</text>
</comment>
<dbReference type="Gene3D" id="3.40.50.300">
    <property type="entry name" value="P-loop containing nucleotide triphosphate hydrolases"/>
    <property type="match status" value="1"/>
</dbReference>
<dbReference type="SUPFAM" id="SSF52540">
    <property type="entry name" value="P-loop containing nucleoside triphosphate hydrolases"/>
    <property type="match status" value="1"/>
</dbReference>
<sequence length="340" mass="37094">MAHSADLPTGELSPDPFLERTPERCSMDVHVLGVHVRFHSDSAALLNVAAMAYAGLPPHVLPVTPPDLLVELRLGPARVLPPGHEPPPVNLQSGAGFLCGVMDACNYAVLFPEQHRALVVASPDMLERPYHLRYELIEFSVFTLATRALGLAPLHGACVGWQGRGALVMGDSGAGKSTLALHSLLRGMDFLSEDAVFVHPESGLATGVANYLHVQRDALHFIDDAGQRRWIEQSPTIHRRSGVEKYEVDLRDGRGRLAQEPLELACVVFVSRQPAENPQDLVRPVPAGELLPRLLAEQPYAASQLGWDAFVQTVERRGAYELRRGRHPSDSVDALLQLLG</sequence>
<protein>
    <submittedName>
        <fullName evidence="1">Serine kinase</fullName>
    </submittedName>
</protein>
<evidence type="ECO:0000313" key="2">
    <source>
        <dbReference type="Proteomes" id="UP001430065"/>
    </source>
</evidence>